<comment type="similarity">
    <text evidence="2 8">Belongs to the Mediator complex subunit 4 family.</text>
</comment>
<feature type="compositionally biased region" description="Low complexity" evidence="9">
    <location>
        <begin position="131"/>
        <end position="142"/>
    </location>
</feature>
<feature type="compositionally biased region" description="Polar residues" evidence="9">
    <location>
        <begin position="143"/>
        <end position="155"/>
    </location>
</feature>
<evidence type="ECO:0000256" key="9">
    <source>
        <dbReference type="SAM" id="MobiDB-lite"/>
    </source>
</evidence>
<dbReference type="PANTHER" id="PTHR13208:SF2">
    <property type="entry name" value="MEDIATOR OF RNA POLYMERASE II TRANSCRIPTION SUBUNIT 4"/>
    <property type="match status" value="1"/>
</dbReference>
<name>A0A218ZCM8_9HELO</name>
<comment type="subcellular location">
    <subcellularLocation>
        <location evidence="1 8">Nucleus</location>
    </subcellularLocation>
</comment>
<dbReference type="STRING" id="503106.A0A218ZCM8"/>
<evidence type="ECO:0000256" key="1">
    <source>
        <dbReference type="ARBA" id="ARBA00004123"/>
    </source>
</evidence>
<accession>A0A218ZCM8</accession>
<evidence type="ECO:0000256" key="2">
    <source>
        <dbReference type="ARBA" id="ARBA00009626"/>
    </source>
</evidence>
<reference evidence="10 11" key="1">
    <citation type="submission" date="2017-04" db="EMBL/GenBank/DDBJ databases">
        <title>Draft genome sequence of Marssonina coronaria NL1: causal agent of apple blotch.</title>
        <authorList>
            <person name="Cheng Q."/>
        </authorList>
    </citation>
    <scope>NUCLEOTIDE SEQUENCE [LARGE SCALE GENOMIC DNA]</scope>
    <source>
        <strain evidence="10 11">NL1</strain>
    </source>
</reference>
<keyword evidence="6 8" id="KW-0539">Nucleus</keyword>
<evidence type="ECO:0000313" key="11">
    <source>
        <dbReference type="Proteomes" id="UP000242519"/>
    </source>
</evidence>
<evidence type="ECO:0000256" key="7">
    <source>
        <dbReference type="ARBA" id="ARBA00031257"/>
    </source>
</evidence>
<gene>
    <name evidence="8" type="primary">MED4</name>
    <name evidence="10" type="ORF">B2J93_7846</name>
</gene>
<evidence type="ECO:0000256" key="6">
    <source>
        <dbReference type="ARBA" id="ARBA00023242"/>
    </source>
</evidence>
<organism evidence="10 11">
    <name type="scientific">Diplocarpon coronariae</name>
    <dbReference type="NCBI Taxonomy" id="2795749"/>
    <lineage>
        <taxon>Eukaryota</taxon>
        <taxon>Fungi</taxon>
        <taxon>Dikarya</taxon>
        <taxon>Ascomycota</taxon>
        <taxon>Pezizomycotina</taxon>
        <taxon>Leotiomycetes</taxon>
        <taxon>Helotiales</taxon>
        <taxon>Drepanopezizaceae</taxon>
        <taxon>Diplocarpon</taxon>
    </lineage>
</organism>
<dbReference type="InParanoid" id="A0A218ZCM8"/>
<evidence type="ECO:0000313" key="10">
    <source>
        <dbReference type="EMBL" id="OWP05502.1"/>
    </source>
</evidence>
<proteinExistence type="inferred from homology"/>
<feature type="region of interest" description="Disordered" evidence="9">
    <location>
        <begin position="237"/>
        <end position="310"/>
    </location>
</feature>
<feature type="compositionally biased region" description="Polar residues" evidence="9">
    <location>
        <begin position="166"/>
        <end position="188"/>
    </location>
</feature>
<dbReference type="InterPro" id="IPR019258">
    <property type="entry name" value="Mediator_Med4"/>
</dbReference>
<dbReference type="GO" id="GO:0070847">
    <property type="term" value="C:core mediator complex"/>
    <property type="evidence" value="ECO:0007669"/>
    <property type="project" value="TreeGrafter"/>
</dbReference>
<keyword evidence="11" id="KW-1185">Reference proteome</keyword>
<dbReference type="Proteomes" id="UP000242519">
    <property type="component" value="Unassembled WGS sequence"/>
</dbReference>
<feature type="compositionally biased region" description="Basic and acidic residues" evidence="9">
    <location>
        <begin position="243"/>
        <end position="281"/>
    </location>
</feature>
<evidence type="ECO:0000256" key="8">
    <source>
        <dbReference type="RuleBase" id="RU364141"/>
    </source>
</evidence>
<dbReference type="Pfam" id="PF10018">
    <property type="entry name" value="Med4"/>
    <property type="match status" value="1"/>
</dbReference>
<comment type="subunit">
    <text evidence="8">Component of the Mediator complex.</text>
</comment>
<dbReference type="OrthoDB" id="1929813at2759"/>
<feature type="region of interest" description="Disordered" evidence="9">
    <location>
        <begin position="123"/>
        <end position="188"/>
    </location>
</feature>
<keyword evidence="5 8" id="KW-0804">Transcription</keyword>
<dbReference type="EMBL" id="MZNU01000068">
    <property type="protein sequence ID" value="OWP05502.1"/>
    <property type="molecule type" value="Genomic_DNA"/>
</dbReference>
<dbReference type="GO" id="GO:0016592">
    <property type="term" value="C:mediator complex"/>
    <property type="evidence" value="ECO:0007669"/>
    <property type="project" value="InterPro"/>
</dbReference>
<evidence type="ECO:0000256" key="5">
    <source>
        <dbReference type="ARBA" id="ARBA00023163"/>
    </source>
</evidence>
<dbReference type="GO" id="GO:0003712">
    <property type="term" value="F:transcription coregulator activity"/>
    <property type="evidence" value="ECO:0007669"/>
    <property type="project" value="InterPro"/>
</dbReference>
<evidence type="ECO:0000256" key="4">
    <source>
        <dbReference type="ARBA" id="ARBA00023015"/>
    </source>
</evidence>
<comment type="function">
    <text evidence="8">Component of the Mediator complex, a coactivator involved in the regulated transcription of nearly all RNA polymerase II-dependent genes. Mediator functions as a bridge to convey information from gene-specific regulatory proteins to the basal RNA polymerase II transcription machinery. Mediator is recruited to promoters by direct interactions with regulatory proteins and serves as a scaffold for the assembly of a functional preinitiation complex with RNA polymerase II and the general transcription factors.</text>
</comment>
<keyword evidence="4 8" id="KW-0805">Transcription regulation</keyword>
<comment type="caution">
    <text evidence="10">The sequence shown here is derived from an EMBL/GenBank/DDBJ whole genome shotgun (WGS) entry which is preliminary data.</text>
</comment>
<dbReference type="AlphaFoldDB" id="A0A218ZCM8"/>
<keyword evidence="8" id="KW-0010">Activator</keyword>
<sequence length="310" mass="34035">MDNLLDSRFELVEKALATLINSISTYNPAPALANDLVAADAELSEGLQQLSTHQSNYAKIVSLRETSKALDTQIRDTLTLLTTTRRDLIATPATSFPPNANPVSYTELLKYASRISKFTIPPTYREPQAATNGDTGETGNNTPKEPNSLTQTNGTACVATNGDAHNATSTDIDSTVRGQAQPQTTEHGGVKTNLSVWEQYLNPSTEIPFFPWPSEEAIRKGALASLQILVDQGVDPATFDPQKSAELEAERKRVVEEEDALREQERMDRENARRREMERRMSASGPVPASGEEQPKVFTLDALDDDEDDD</sequence>
<evidence type="ECO:0000256" key="3">
    <source>
        <dbReference type="ARBA" id="ARBA00020629"/>
    </source>
</evidence>
<dbReference type="GO" id="GO:0006357">
    <property type="term" value="P:regulation of transcription by RNA polymerase II"/>
    <property type="evidence" value="ECO:0007669"/>
    <property type="project" value="InterPro"/>
</dbReference>
<protein>
    <recommendedName>
        <fullName evidence="3 8">Mediator of RNA polymerase II transcription subunit 4</fullName>
    </recommendedName>
    <alternativeName>
        <fullName evidence="7 8">Mediator complex subunit 4</fullName>
    </alternativeName>
</protein>
<dbReference type="PANTHER" id="PTHR13208">
    <property type="entry name" value="MEDIATOR OF RNA POLYMERASE II TRANSCRIPTION SUBUNIT 4"/>
    <property type="match status" value="1"/>
</dbReference>